<protein>
    <recommendedName>
        <fullName evidence="1">Myb-like domain-containing protein</fullName>
    </recommendedName>
</protein>
<dbReference type="Gene3D" id="3.30.40.10">
    <property type="entry name" value="Zinc/RING finger domain, C3HC4 (zinc finger)"/>
    <property type="match status" value="1"/>
</dbReference>
<dbReference type="AlphaFoldDB" id="R0IF72"/>
<feature type="domain" description="Myb-like" evidence="1">
    <location>
        <begin position="211"/>
        <end position="272"/>
    </location>
</feature>
<accession>R0IF72</accession>
<keyword evidence="3" id="KW-1185">Reference proteome</keyword>
<evidence type="ECO:0000313" key="3">
    <source>
        <dbReference type="Proteomes" id="UP000029121"/>
    </source>
</evidence>
<dbReference type="Proteomes" id="UP000029121">
    <property type="component" value="Unassembled WGS sequence"/>
</dbReference>
<dbReference type="PROSITE" id="PS50090">
    <property type="entry name" value="MYB_LIKE"/>
    <property type="match status" value="1"/>
</dbReference>
<gene>
    <name evidence="2" type="ORF">CARUB_v10009814mg</name>
</gene>
<dbReference type="InterPro" id="IPR013083">
    <property type="entry name" value="Znf_RING/FYVE/PHD"/>
</dbReference>
<evidence type="ECO:0000259" key="1">
    <source>
        <dbReference type="PROSITE" id="PS50090"/>
    </source>
</evidence>
<name>R0IF72_9BRAS</name>
<dbReference type="EMBL" id="KB870805">
    <property type="protein sequence ID" value="EOA36935.1"/>
    <property type="molecule type" value="Genomic_DNA"/>
</dbReference>
<organism evidence="2 3">
    <name type="scientific">Capsella rubella</name>
    <dbReference type="NCBI Taxonomy" id="81985"/>
    <lineage>
        <taxon>Eukaryota</taxon>
        <taxon>Viridiplantae</taxon>
        <taxon>Streptophyta</taxon>
        <taxon>Embryophyta</taxon>
        <taxon>Tracheophyta</taxon>
        <taxon>Spermatophyta</taxon>
        <taxon>Magnoliopsida</taxon>
        <taxon>eudicotyledons</taxon>
        <taxon>Gunneridae</taxon>
        <taxon>Pentapetalae</taxon>
        <taxon>rosids</taxon>
        <taxon>malvids</taxon>
        <taxon>Brassicales</taxon>
        <taxon>Brassicaceae</taxon>
        <taxon>Camelineae</taxon>
        <taxon>Capsella</taxon>
    </lineage>
</organism>
<dbReference type="InterPro" id="IPR001005">
    <property type="entry name" value="SANT/Myb"/>
</dbReference>
<dbReference type="STRING" id="81985.R0IF72"/>
<proteinExistence type="predicted"/>
<dbReference type="PANTHER" id="PTHR47863">
    <property type="entry name" value="RING/FYVE/PHD ZINC FINGER SUPERFAMILY PROTEIN"/>
    <property type="match status" value="1"/>
</dbReference>
<feature type="non-terminal residue" evidence="2">
    <location>
        <position position="1"/>
    </location>
</feature>
<dbReference type="InterPro" id="IPR009057">
    <property type="entry name" value="Homeodomain-like_sf"/>
</dbReference>
<dbReference type="PANTHER" id="PTHR47863:SF5">
    <property type="entry name" value="HOMEODOMAIN-LIKE PROTEIN WITH RING_FYVE_PHD-TYPE ZINC FINGER DOMAIN-CONTAINING PROTEIN-RELATED"/>
    <property type="match status" value="1"/>
</dbReference>
<dbReference type="SMART" id="SM00717">
    <property type="entry name" value="SANT"/>
    <property type="match status" value="1"/>
</dbReference>
<dbReference type="CDD" id="cd11660">
    <property type="entry name" value="SANT_TRF"/>
    <property type="match status" value="1"/>
</dbReference>
<dbReference type="Gene3D" id="1.10.10.60">
    <property type="entry name" value="Homeodomain-like"/>
    <property type="match status" value="1"/>
</dbReference>
<sequence length="312" mass="34994">LGETEEIGSVNEKLIEICNAHCDGGDNDFNSAKNFFYYDRNFGNDEICRSFELSNELACIVCDLLDGSVVPCSGNDCPFAIHRKCAELDCEDPASAYCPYCWLKYQATRSTAVAAAKARTSALVRNGDIATTRENIQLENGPDKSLPMQLHENIHQIRKVTDQLKALNFQLDESVDQLNDTEKACGEASVVVNDQFIDIETSRNEASVVVNDQPKRVLWTAKEEDMLRVGVEIFSTKIKKNMPWKKILEMGKGVFHKTRNPSDLKDKWRNMLHMSMKKLGDFDDGLCLCNRSFGFLRIGDQNGEGEKGGSDE</sequence>
<reference evidence="3" key="1">
    <citation type="journal article" date="2013" name="Nat. Genet.">
        <title>The Capsella rubella genome and the genomic consequences of rapid mating system evolution.</title>
        <authorList>
            <person name="Slotte T."/>
            <person name="Hazzouri K.M."/>
            <person name="Agren J.A."/>
            <person name="Koenig D."/>
            <person name="Maumus F."/>
            <person name="Guo Y.L."/>
            <person name="Steige K."/>
            <person name="Platts A.E."/>
            <person name="Escobar J.S."/>
            <person name="Newman L.K."/>
            <person name="Wang W."/>
            <person name="Mandakova T."/>
            <person name="Vello E."/>
            <person name="Smith L.M."/>
            <person name="Henz S.R."/>
            <person name="Steffen J."/>
            <person name="Takuno S."/>
            <person name="Brandvain Y."/>
            <person name="Coop G."/>
            <person name="Andolfatto P."/>
            <person name="Hu T.T."/>
            <person name="Blanchette M."/>
            <person name="Clark R.M."/>
            <person name="Quesneville H."/>
            <person name="Nordborg M."/>
            <person name="Gaut B.S."/>
            <person name="Lysak M.A."/>
            <person name="Jenkins J."/>
            <person name="Grimwood J."/>
            <person name="Chapman J."/>
            <person name="Prochnik S."/>
            <person name="Shu S."/>
            <person name="Rokhsar D."/>
            <person name="Schmutz J."/>
            <person name="Weigel D."/>
            <person name="Wright S.I."/>
        </authorList>
    </citation>
    <scope>NUCLEOTIDE SEQUENCE [LARGE SCALE GENOMIC DNA]</scope>
    <source>
        <strain evidence="3">cv. Monte Gargano</strain>
    </source>
</reference>
<dbReference type="SUPFAM" id="SSF46689">
    <property type="entry name" value="Homeodomain-like"/>
    <property type="match status" value="1"/>
</dbReference>
<evidence type="ECO:0000313" key="2">
    <source>
        <dbReference type="EMBL" id="EOA36935.1"/>
    </source>
</evidence>